<evidence type="ECO:0000313" key="1">
    <source>
        <dbReference type="EMBL" id="MFC6009133.1"/>
    </source>
</evidence>
<dbReference type="Proteomes" id="UP001596189">
    <property type="component" value="Unassembled WGS sequence"/>
</dbReference>
<gene>
    <name evidence="1" type="ORF">ACFQDO_18520</name>
</gene>
<protein>
    <submittedName>
        <fullName evidence="1">Uncharacterized protein</fullName>
    </submittedName>
</protein>
<organism evidence="1 2">
    <name type="scientific">Angustibacter luteus</name>
    <dbReference type="NCBI Taxonomy" id="658456"/>
    <lineage>
        <taxon>Bacteria</taxon>
        <taxon>Bacillati</taxon>
        <taxon>Actinomycetota</taxon>
        <taxon>Actinomycetes</taxon>
        <taxon>Kineosporiales</taxon>
        <taxon>Kineosporiaceae</taxon>
    </lineage>
</organism>
<sequence>MSLNTTPRTWVTGEVVTAAMNNTEIRDALAGIQAGWTSYTPAWTAGANPVIGNGSIAGAYLQVGKRVDFRIDVTMGSTTTYGSGQWRLSLPTTPVARIWRWLANCYDASASGYYGAWAAWLSSGPYAIVWAPATTAGNNDRAIGAASPFTWATGDVLSVNGTYENA</sequence>
<evidence type="ECO:0000313" key="2">
    <source>
        <dbReference type="Proteomes" id="UP001596189"/>
    </source>
</evidence>
<accession>A0ABW1JK76</accession>
<comment type="caution">
    <text evidence="1">The sequence shown here is derived from an EMBL/GenBank/DDBJ whole genome shotgun (WGS) entry which is preliminary data.</text>
</comment>
<keyword evidence="2" id="KW-1185">Reference proteome</keyword>
<dbReference type="EMBL" id="JBHSRD010000008">
    <property type="protein sequence ID" value="MFC6009133.1"/>
    <property type="molecule type" value="Genomic_DNA"/>
</dbReference>
<reference evidence="2" key="1">
    <citation type="journal article" date="2019" name="Int. J. Syst. Evol. Microbiol.">
        <title>The Global Catalogue of Microorganisms (GCM) 10K type strain sequencing project: providing services to taxonomists for standard genome sequencing and annotation.</title>
        <authorList>
            <consortium name="The Broad Institute Genomics Platform"/>
            <consortium name="The Broad Institute Genome Sequencing Center for Infectious Disease"/>
            <person name="Wu L."/>
            <person name="Ma J."/>
        </authorList>
    </citation>
    <scope>NUCLEOTIDE SEQUENCE [LARGE SCALE GENOMIC DNA]</scope>
    <source>
        <strain evidence="2">KACC 14249</strain>
    </source>
</reference>
<proteinExistence type="predicted"/>
<dbReference type="RefSeq" id="WP_345717659.1">
    <property type="nucleotide sequence ID" value="NZ_BAABFP010000007.1"/>
</dbReference>
<name>A0ABW1JK76_9ACTN</name>